<proteinExistence type="inferred from homology"/>
<keyword evidence="3" id="KW-0927">Auxin signaling pathway</keyword>
<dbReference type="GO" id="GO:0005634">
    <property type="term" value="C:nucleus"/>
    <property type="evidence" value="ECO:0007669"/>
    <property type="project" value="UniProtKB-SubCell"/>
</dbReference>
<keyword evidence="3" id="KW-0805">Transcription regulation</keyword>
<feature type="domain" description="AUX/IAA" evidence="4">
    <location>
        <begin position="8"/>
        <end position="73"/>
    </location>
</feature>
<protein>
    <recommendedName>
        <fullName evidence="3">Auxin-responsive protein</fullName>
    </recommendedName>
</protein>
<evidence type="ECO:0000256" key="3">
    <source>
        <dbReference type="RuleBase" id="RU004549"/>
    </source>
</evidence>
<accession>A0A8J5FM04</accession>
<comment type="similarity">
    <text evidence="3">Belongs to the Aux/IAA family.</text>
</comment>
<dbReference type="Proteomes" id="UP000734854">
    <property type="component" value="Unassembled WGS sequence"/>
</dbReference>
<keyword evidence="3" id="KW-0678">Repressor</keyword>
<dbReference type="Pfam" id="PF02309">
    <property type="entry name" value="AUX_IAA"/>
    <property type="match status" value="1"/>
</dbReference>
<dbReference type="PANTHER" id="PTHR31734:SF8">
    <property type="entry name" value="AUXIN-RESPONSIVE PROTEIN IAA24"/>
    <property type="match status" value="1"/>
</dbReference>
<comment type="function">
    <text evidence="1 3">Aux/IAA proteins are short-lived transcriptional factors that function as repressors of early auxin response genes at low auxin concentrations.</text>
</comment>
<name>A0A8J5FM04_ZINOF</name>
<comment type="subunit">
    <text evidence="2 3">Homodimers and heterodimers.</text>
</comment>
<keyword evidence="3" id="KW-0804">Transcription</keyword>
<gene>
    <name evidence="5" type="ORF">ZIOFF_052379</name>
</gene>
<organism evidence="5 6">
    <name type="scientific">Zingiber officinale</name>
    <name type="common">Ginger</name>
    <name type="synonym">Amomum zingiber</name>
    <dbReference type="NCBI Taxonomy" id="94328"/>
    <lineage>
        <taxon>Eukaryota</taxon>
        <taxon>Viridiplantae</taxon>
        <taxon>Streptophyta</taxon>
        <taxon>Embryophyta</taxon>
        <taxon>Tracheophyta</taxon>
        <taxon>Spermatophyta</taxon>
        <taxon>Magnoliopsida</taxon>
        <taxon>Liliopsida</taxon>
        <taxon>Zingiberales</taxon>
        <taxon>Zingiberaceae</taxon>
        <taxon>Zingiber</taxon>
    </lineage>
</organism>
<evidence type="ECO:0000313" key="5">
    <source>
        <dbReference type="EMBL" id="KAG6491047.1"/>
    </source>
</evidence>
<comment type="subcellular location">
    <subcellularLocation>
        <location evidence="3">Nucleus</location>
    </subcellularLocation>
</comment>
<dbReference type="GO" id="GO:0009734">
    <property type="term" value="P:auxin-activated signaling pathway"/>
    <property type="evidence" value="ECO:0007669"/>
    <property type="project" value="UniProtKB-UniRule"/>
</dbReference>
<sequence length="78" mass="9231">METEMEADVAGLFVKVSMDEAHYLRKINLKVYKVYKKLREALDGMFKYFSLVRQKYQEKKLAMDVNMSSLIKTKKMVT</sequence>
<dbReference type="AlphaFoldDB" id="A0A8J5FM04"/>
<keyword evidence="3" id="KW-0539">Nucleus</keyword>
<evidence type="ECO:0000256" key="1">
    <source>
        <dbReference type="ARBA" id="ARBA00002159"/>
    </source>
</evidence>
<dbReference type="InterPro" id="IPR033389">
    <property type="entry name" value="AUX/IAA_dom"/>
</dbReference>
<dbReference type="PANTHER" id="PTHR31734">
    <property type="entry name" value="AUXIN-RESPONSIVE PROTEIN IAA17"/>
    <property type="match status" value="1"/>
</dbReference>
<dbReference type="Gene3D" id="3.10.20.90">
    <property type="entry name" value="Phosphatidylinositol 3-kinase Catalytic Subunit, Chain A, domain 1"/>
    <property type="match status" value="1"/>
</dbReference>
<keyword evidence="6" id="KW-1185">Reference proteome</keyword>
<reference evidence="5 6" key="1">
    <citation type="submission" date="2020-08" db="EMBL/GenBank/DDBJ databases">
        <title>Plant Genome Project.</title>
        <authorList>
            <person name="Zhang R.-G."/>
        </authorList>
    </citation>
    <scope>NUCLEOTIDE SEQUENCE [LARGE SCALE GENOMIC DNA]</scope>
    <source>
        <tissue evidence="5">Rhizome</tissue>
    </source>
</reference>
<dbReference type="EMBL" id="JACMSC010000014">
    <property type="protein sequence ID" value="KAG6491047.1"/>
    <property type="molecule type" value="Genomic_DNA"/>
</dbReference>
<comment type="caution">
    <text evidence="5">The sequence shown here is derived from an EMBL/GenBank/DDBJ whole genome shotgun (WGS) entry which is preliminary data.</text>
</comment>
<evidence type="ECO:0000313" key="6">
    <source>
        <dbReference type="Proteomes" id="UP000734854"/>
    </source>
</evidence>
<dbReference type="GO" id="GO:0006355">
    <property type="term" value="P:regulation of DNA-templated transcription"/>
    <property type="evidence" value="ECO:0007669"/>
    <property type="project" value="InterPro"/>
</dbReference>
<evidence type="ECO:0000259" key="4">
    <source>
        <dbReference type="Pfam" id="PF02309"/>
    </source>
</evidence>
<dbReference type="InterPro" id="IPR003311">
    <property type="entry name" value="AUX_IAA"/>
</dbReference>
<evidence type="ECO:0000256" key="2">
    <source>
        <dbReference type="ARBA" id="ARBA00011726"/>
    </source>
</evidence>